<dbReference type="SUPFAM" id="SSF48403">
    <property type="entry name" value="Ankyrin repeat"/>
    <property type="match status" value="1"/>
</dbReference>
<dbReference type="EMBL" id="NBNE01002272">
    <property type="protein sequence ID" value="OWZ10957.1"/>
    <property type="molecule type" value="Genomic_DNA"/>
</dbReference>
<keyword evidence="7" id="KW-0406">Ion transport</keyword>
<dbReference type="InterPro" id="IPR002110">
    <property type="entry name" value="Ankyrin_rpt"/>
</dbReference>
<dbReference type="GO" id="GO:0005216">
    <property type="term" value="F:monoatomic ion channel activity"/>
    <property type="evidence" value="ECO:0007669"/>
    <property type="project" value="InterPro"/>
</dbReference>
<evidence type="ECO:0000256" key="8">
    <source>
        <dbReference type="ARBA" id="ARBA00023303"/>
    </source>
</evidence>
<dbReference type="STRING" id="4795.A0A225W1Q6"/>
<keyword evidence="8" id="KW-0407">Ion channel</keyword>
<name>A0A225W1Q6_9STRA</name>
<evidence type="ECO:0000313" key="10">
    <source>
        <dbReference type="Proteomes" id="UP000198211"/>
    </source>
</evidence>
<reference evidence="10" key="1">
    <citation type="submission" date="2017-03" db="EMBL/GenBank/DDBJ databases">
        <title>Phytopthora megakarya and P. palmivora, two closely related causual agents of cacao black pod achieved similar genome size and gene model numbers by different mechanisms.</title>
        <authorList>
            <person name="Ali S."/>
            <person name="Shao J."/>
            <person name="Larry D.J."/>
            <person name="Kronmiller B."/>
            <person name="Shen D."/>
            <person name="Strem M.D."/>
            <person name="Melnick R.L."/>
            <person name="Guiltinan M.J."/>
            <person name="Tyler B.M."/>
            <person name="Meinhardt L.W."/>
            <person name="Bailey B.A."/>
        </authorList>
    </citation>
    <scope>NUCLEOTIDE SEQUENCE [LARGE SCALE GENOMIC DNA]</scope>
    <source>
        <strain evidence="10">zdho120</strain>
    </source>
</reference>
<dbReference type="SMART" id="SM00248">
    <property type="entry name" value="ANK"/>
    <property type="match status" value="4"/>
</dbReference>
<proteinExistence type="predicted"/>
<sequence length="380" mass="43094">MAGRRLVRPKQRRLSSPLNWLWGSGHARVDVVAQQVLDHDDGIFLAVRANDVDAALRLVDADDNCLTLRDSVGAAPIHIAFLFGHYDLGKRLVLRCRALATLTYSSEDQHAPCPYEGENILHIAIIRRELELVRWLVREAPQLVRAETTGKFFGPTKACYFGGTPLLFALASNQIDMALHILEAAERLQEGPLKEGNADPLPWIFTCDRFGNNVLHLAVIRDLPDVYDFALRYVMRLLSTDKKSPRVDPSVSDEKPSENVHDVETMVVVQKPIQPSSPTADLVSPSDDFRQGDIKLVEFLQHTNDEGMGNTYSEVLEESEQRWIAERTNIMASIDNQCPAEWNQQARKSFAIPLQNRNGEEMLYLEMEVKKIDEWMHDDR</sequence>
<accession>A0A225W1Q6</accession>
<dbReference type="PANTHER" id="PTHR10582:SF2">
    <property type="entry name" value="INACTIVE"/>
    <property type="match status" value="1"/>
</dbReference>
<keyword evidence="3" id="KW-1003">Cell membrane</keyword>
<dbReference type="Gene3D" id="1.25.40.20">
    <property type="entry name" value="Ankyrin repeat-containing domain"/>
    <property type="match status" value="1"/>
</dbReference>
<keyword evidence="3" id="KW-0472">Membrane</keyword>
<dbReference type="AlphaFoldDB" id="A0A225W1Q6"/>
<evidence type="ECO:0000256" key="7">
    <source>
        <dbReference type="ARBA" id="ARBA00023065"/>
    </source>
</evidence>
<evidence type="ECO:0000256" key="2">
    <source>
        <dbReference type="ARBA" id="ARBA00022448"/>
    </source>
</evidence>
<dbReference type="GO" id="GO:0098703">
    <property type="term" value="P:calcium ion import across plasma membrane"/>
    <property type="evidence" value="ECO:0007669"/>
    <property type="project" value="TreeGrafter"/>
</dbReference>
<comment type="caution">
    <text evidence="9">The sequence shown here is derived from an EMBL/GenBank/DDBJ whole genome shotgun (WGS) entry which is preliminary data.</text>
</comment>
<dbReference type="InterPro" id="IPR024862">
    <property type="entry name" value="TRPV"/>
</dbReference>
<organism evidence="9 10">
    <name type="scientific">Phytophthora megakarya</name>
    <dbReference type="NCBI Taxonomy" id="4795"/>
    <lineage>
        <taxon>Eukaryota</taxon>
        <taxon>Sar</taxon>
        <taxon>Stramenopiles</taxon>
        <taxon>Oomycota</taxon>
        <taxon>Peronosporomycetes</taxon>
        <taxon>Peronosporales</taxon>
        <taxon>Peronosporaceae</taxon>
        <taxon>Phytophthora</taxon>
    </lineage>
</organism>
<keyword evidence="10" id="KW-1185">Reference proteome</keyword>
<evidence type="ECO:0000256" key="4">
    <source>
        <dbReference type="ARBA" id="ARBA00022568"/>
    </source>
</evidence>
<protein>
    <submittedName>
        <fullName evidence="9">Uncharacterized protein</fullName>
    </submittedName>
</protein>
<keyword evidence="5" id="KW-0677">Repeat</keyword>
<dbReference type="InterPro" id="IPR036770">
    <property type="entry name" value="Ankyrin_rpt-contain_sf"/>
</dbReference>
<evidence type="ECO:0000313" key="9">
    <source>
        <dbReference type="EMBL" id="OWZ10957.1"/>
    </source>
</evidence>
<dbReference type="GO" id="GO:0005886">
    <property type="term" value="C:plasma membrane"/>
    <property type="evidence" value="ECO:0007669"/>
    <property type="project" value="UniProtKB-SubCell"/>
</dbReference>
<dbReference type="PANTHER" id="PTHR10582">
    <property type="entry name" value="TRANSIENT RECEPTOR POTENTIAL ION CHANNEL PROTEIN"/>
    <property type="match status" value="1"/>
</dbReference>
<evidence type="ECO:0000256" key="1">
    <source>
        <dbReference type="ARBA" id="ARBA00004651"/>
    </source>
</evidence>
<keyword evidence="2" id="KW-0813">Transport</keyword>
<dbReference type="OrthoDB" id="533508at2759"/>
<evidence type="ECO:0000256" key="5">
    <source>
        <dbReference type="ARBA" id="ARBA00022737"/>
    </source>
</evidence>
<keyword evidence="6" id="KW-0106">Calcium</keyword>
<dbReference type="Proteomes" id="UP000198211">
    <property type="component" value="Unassembled WGS sequence"/>
</dbReference>
<keyword evidence="4" id="KW-0109">Calcium transport</keyword>
<gene>
    <name evidence="9" type="ORF">PHMEG_00016090</name>
</gene>
<comment type="subcellular location">
    <subcellularLocation>
        <location evidence="1">Cell membrane</location>
        <topology evidence="1">Multi-pass membrane protein</topology>
    </subcellularLocation>
</comment>
<evidence type="ECO:0000256" key="6">
    <source>
        <dbReference type="ARBA" id="ARBA00022837"/>
    </source>
</evidence>
<evidence type="ECO:0000256" key="3">
    <source>
        <dbReference type="ARBA" id="ARBA00022475"/>
    </source>
</evidence>